<keyword evidence="2" id="KW-1133">Transmembrane helix</keyword>
<comment type="caution">
    <text evidence="4">The sequence shown here is derived from an EMBL/GenBank/DDBJ whole genome shotgun (WGS) entry which is preliminary data.</text>
</comment>
<feature type="region of interest" description="Disordered" evidence="1">
    <location>
        <begin position="118"/>
        <end position="153"/>
    </location>
</feature>
<dbReference type="AlphaFoldDB" id="A0A2U1ZY60"/>
<accession>A0A2U1ZY60</accession>
<keyword evidence="3" id="KW-0732">Signal</keyword>
<keyword evidence="5" id="KW-1185">Reference proteome</keyword>
<dbReference type="RefSeq" id="WP_109230309.1">
    <property type="nucleotide sequence ID" value="NZ_PYHR01000002.1"/>
</dbReference>
<evidence type="ECO:0000256" key="2">
    <source>
        <dbReference type="SAM" id="Phobius"/>
    </source>
</evidence>
<evidence type="ECO:0000313" key="5">
    <source>
        <dbReference type="Proteomes" id="UP000245166"/>
    </source>
</evidence>
<organism evidence="4 5">
    <name type="scientific">Serinibacter arcticus</name>
    <dbReference type="NCBI Taxonomy" id="1655435"/>
    <lineage>
        <taxon>Bacteria</taxon>
        <taxon>Bacillati</taxon>
        <taxon>Actinomycetota</taxon>
        <taxon>Actinomycetes</taxon>
        <taxon>Micrococcales</taxon>
        <taxon>Beutenbergiaceae</taxon>
        <taxon>Serinibacter</taxon>
    </lineage>
</organism>
<evidence type="ECO:0000313" key="4">
    <source>
        <dbReference type="EMBL" id="PWD51927.1"/>
    </source>
</evidence>
<protein>
    <submittedName>
        <fullName evidence="4">Peptidase</fullName>
    </submittedName>
</protein>
<feature type="compositionally biased region" description="Low complexity" evidence="1">
    <location>
        <begin position="143"/>
        <end position="153"/>
    </location>
</feature>
<evidence type="ECO:0000256" key="3">
    <source>
        <dbReference type="SAM" id="SignalP"/>
    </source>
</evidence>
<feature type="chain" id="PRO_5015625306" evidence="3">
    <location>
        <begin position="24"/>
        <end position="194"/>
    </location>
</feature>
<proteinExistence type="predicted"/>
<sequence>MKRSFAVGAAVLALVALPTAAQAYPAPPVPVSVSSLNPAPGEPVTVTAGGLETATVATMTVTSEDPSVPDATITIAGTASLTKDVPGSTVEFSVTHTVEGVYTHQITTDAGHDLPAQVVTVGTPSSGSGSGSGAGAGSGSSSGTGSDAGAAASAGGLAETGVGSVGGLALLAGGLVVAGAGGTYLVRRGTRTRA</sequence>
<keyword evidence="2" id="KW-0472">Membrane</keyword>
<reference evidence="4 5" key="1">
    <citation type="submission" date="2018-03" db="EMBL/GenBank/DDBJ databases">
        <title>Genome assembly of novel Miniimonas species PCH200.</title>
        <authorList>
            <person name="Thakur V."/>
            <person name="Kumar V."/>
            <person name="Singh D."/>
        </authorList>
    </citation>
    <scope>NUCLEOTIDE SEQUENCE [LARGE SCALE GENOMIC DNA]</scope>
    <source>
        <strain evidence="4 5">PCH200</strain>
    </source>
</reference>
<name>A0A2U1ZY60_9MICO</name>
<feature type="transmembrane region" description="Helical" evidence="2">
    <location>
        <begin position="165"/>
        <end position="186"/>
    </location>
</feature>
<feature type="compositionally biased region" description="Gly residues" evidence="1">
    <location>
        <begin position="128"/>
        <end position="142"/>
    </location>
</feature>
<dbReference type="Proteomes" id="UP000245166">
    <property type="component" value="Unassembled WGS sequence"/>
</dbReference>
<evidence type="ECO:0000256" key="1">
    <source>
        <dbReference type="SAM" id="MobiDB-lite"/>
    </source>
</evidence>
<feature type="signal peptide" evidence="3">
    <location>
        <begin position="1"/>
        <end position="23"/>
    </location>
</feature>
<gene>
    <name evidence="4" type="ORF">C8046_16025</name>
</gene>
<keyword evidence="2" id="KW-0812">Transmembrane</keyword>
<dbReference type="EMBL" id="PYHR01000002">
    <property type="protein sequence ID" value="PWD51927.1"/>
    <property type="molecule type" value="Genomic_DNA"/>
</dbReference>